<dbReference type="AlphaFoldDB" id="A0A9D1K8Z2"/>
<dbReference type="CDD" id="cd00009">
    <property type="entry name" value="AAA"/>
    <property type="match status" value="1"/>
</dbReference>
<keyword evidence="2" id="KW-0067">ATP-binding</keyword>
<dbReference type="InterPro" id="IPR029016">
    <property type="entry name" value="GAF-like_dom_sf"/>
</dbReference>
<name>A0A9D1K8Z2_9FIRM</name>
<dbReference type="EMBL" id="DVJS01000043">
    <property type="protein sequence ID" value="HIS96717.1"/>
    <property type="molecule type" value="Genomic_DNA"/>
</dbReference>
<dbReference type="Gene3D" id="3.30.450.40">
    <property type="match status" value="1"/>
</dbReference>
<dbReference type="Pfam" id="PF25601">
    <property type="entry name" value="AAA_lid_14"/>
    <property type="match status" value="1"/>
</dbReference>
<proteinExistence type="predicted"/>
<feature type="domain" description="Sigma-54 factor interaction" evidence="6">
    <location>
        <begin position="334"/>
        <end position="564"/>
    </location>
</feature>
<evidence type="ECO:0000313" key="7">
    <source>
        <dbReference type="EMBL" id="HIS96717.1"/>
    </source>
</evidence>
<dbReference type="InterPro" id="IPR002078">
    <property type="entry name" value="Sigma_54_int"/>
</dbReference>
<evidence type="ECO:0000256" key="5">
    <source>
        <dbReference type="ARBA" id="ARBA00023163"/>
    </source>
</evidence>
<accession>A0A9D1K8Z2</accession>
<dbReference type="Proteomes" id="UP000886876">
    <property type="component" value="Unassembled WGS sequence"/>
</dbReference>
<dbReference type="InterPro" id="IPR025943">
    <property type="entry name" value="Sigma_54_int_dom_ATP-bd_2"/>
</dbReference>
<evidence type="ECO:0000256" key="2">
    <source>
        <dbReference type="ARBA" id="ARBA00022840"/>
    </source>
</evidence>
<keyword evidence="5" id="KW-0804">Transcription</keyword>
<dbReference type="InterPro" id="IPR002197">
    <property type="entry name" value="HTH_Fis"/>
</dbReference>
<dbReference type="PANTHER" id="PTHR32071:SF57">
    <property type="entry name" value="C4-DICARBOXYLATE TRANSPORT TRANSCRIPTIONAL REGULATORY PROTEIN DCTD"/>
    <property type="match status" value="1"/>
</dbReference>
<dbReference type="Pfam" id="PF00158">
    <property type="entry name" value="Sigma54_activat"/>
    <property type="match status" value="1"/>
</dbReference>
<evidence type="ECO:0000256" key="4">
    <source>
        <dbReference type="ARBA" id="ARBA00023125"/>
    </source>
</evidence>
<dbReference type="InterPro" id="IPR003593">
    <property type="entry name" value="AAA+_ATPase"/>
</dbReference>
<dbReference type="PROSITE" id="PS50045">
    <property type="entry name" value="SIGMA54_INTERACT_4"/>
    <property type="match status" value="1"/>
</dbReference>
<dbReference type="InterPro" id="IPR025944">
    <property type="entry name" value="Sigma_54_int_dom_CS"/>
</dbReference>
<gene>
    <name evidence="7" type="ORF">IAD42_01945</name>
</gene>
<reference evidence="7" key="2">
    <citation type="journal article" date="2021" name="PeerJ">
        <title>Extensive microbial diversity within the chicken gut microbiome revealed by metagenomics and culture.</title>
        <authorList>
            <person name="Gilroy R."/>
            <person name="Ravi A."/>
            <person name="Getino M."/>
            <person name="Pursley I."/>
            <person name="Horton D.L."/>
            <person name="Alikhan N.F."/>
            <person name="Baker D."/>
            <person name="Gharbi K."/>
            <person name="Hall N."/>
            <person name="Watson M."/>
            <person name="Adriaenssens E.M."/>
            <person name="Foster-Nyarko E."/>
            <person name="Jarju S."/>
            <person name="Secka A."/>
            <person name="Antonio M."/>
            <person name="Oren A."/>
            <person name="Chaudhuri R.R."/>
            <person name="La Ragione R."/>
            <person name="Hildebrand F."/>
            <person name="Pallen M.J."/>
        </authorList>
    </citation>
    <scope>NUCLEOTIDE SEQUENCE</scope>
    <source>
        <strain evidence="7">ChiHecec3B27-6122</strain>
    </source>
</reference>
<dbReference type="GO" id="GO:0005524">
    <property type="term" value="F:ATP binding"/>
    <property type="evidence" value="ECO:0007669"/>
    <property type="project" value="UniProtKB-KW"/>
</dbReference>
<dbReference type="Gene3D" id="1.10.10.60">
    <property type="entry name" value="Homeodomain-like"/>
    <property type="match status" value="1"/>
</dbReference>
<sequence length="646" mass="71377">MSDDIGRARYTFDRFGSVPEGIISPMVLRSWERSQHLPRELRSPRLSKQELDIKLKENKALIDASRPIEQLLYVCSLHTMVGLTSADLYMIHQVCHESYMNQIGRAGKEELIGTTATNLCIREGIPVQTVRQENYALRYQHCSFASAPIFDSGRNTVGAVSLITTFGANLPDGALLMVSHSAKLIEHRLACSAPLPILSCGGINSFLDLNANGVLICNCDGEILTTNSAFRKAFGLSDGHAVIGHRIAELADFSADASLLLHASEKPVENVEISIMGRRTKCLLSEQIDAGASDKRKVLVIIFEHENTKPLLDKSRARTSFTNIWLPSESEVSIIGESPEWKKVKRMIHKVSTIRSARVLIEGESGTGKEQIAKAIHVASGRKGQMITLNCGALPKELLQSELFGYVDGAFTGAKRGGNPGKFELADGGTLFLDEIGEMPLDMQVALLRVLEDRQVVRLGSSKPINVDLSIIAATNKQLSNEVANGHFREDLYYRLSVVVITAPPLRQRKSDIPLLARHLINRLADSMCIMPRDISQDAMEALTAYDWPGNVRELLNVLEHAMVMEEEQIISLSTINEVLSIRSAHLRPQQSEPACPIDIRSMGEKQKTDTICKTVADFDGNISKAAKKLNVSRNTIYRYLSLNEN</sequence>
<dbReference type="SMART" id="SM00382">
    <property type="entry name" value="AAA"/>
    <property type="match status" value="1"/>
</dbReference>
<dbReference type="GO" id="GO:0043565">
    <property type="term" value="F:sequence-specific DNA binding"/>
    <property type="evidence" value="ECO:0007669"/>
    <property type="project" value="InterPro"/>
</dbReference>
<dbReference type="PROSITE" id="PS00675">
    <property type="entry name" value="SIGMA54_INTERACT_1"/>
    <property type="match status" value="1"/>
</dbReference>
<organism evidence="7 8">
    <name type="scientific">Candidatus Scatomorpha pullistercoris</name>
    <dbReference type="NCBI Taxonomy" id="2840929"/>
    <lineage>
        <taxon>Bacteria</taxon>
        <taxon>Bacillati</taxon>
        <taxon>Bacillota</taxon>
        <taxon>Clostridia</taxon>
        <taxon>Eubacteriales</taxon>
        <taxon>Candidatus Scatomorpha</taxon>
    </lineage>
</organism>
<evidence type="ECO:0000256" key="1">
    <source>
        <dbReference type="ARBA" id="ARBA00022741"/>
    </source>
</evidence>
<dbReference type="InterPro" id="IPR027417">
    <property type="entry name" value="P-loop_NTPase"/>
</dbReference>
<keyword evidence="4" id="KW-0238">DNA-binding</keyword>
<dbReference type="Gene3D" id="3.40.50.300">
    <property type="entry name" value="P-loop containing nucleotide triphosphate hydrolases"/>
    <property type="match status" value="1"/>
</dbReference>
<dbReference type="GO" id="GO:0006355">
    <property type="term" value="P:regulation of DNA-templated transcription"/>
    <property type="evidence" value="ECO:0007669"/>
    <property type="project" value="InterPro"/>
</dbReference>
<dbReference type="SUPFAM" id="SSF52540">
    <property type="entry name" value="P-loop containing nucleoside triphosphate hydrolases"/>
    <property type="match status" value="1"/>
</dbReference>
<evidence type="ECO:0000256" key="3">
    <source>
        <dbReference type="ARBA" id="ARBA00023015"/>
    </source>
</evidence>
<comment type="caution">
    <text evidence="7">The sequence shown here is derived from an EMBL/GenBank/DDBJ whole genome shotgun (WGS) entry which is preliminary data.</text>
</comment>
<dbReference type="SUPFAM" id="SSF46689">
    <property type="entry name" value="Homeodomain-like"/>
    <property type="match status" value="1"/>
</dbReference>
<protein>
    <submittedName>
        <fullName evidence="7">Sigma 54-interacting transcriptional regulator</fullName>
    </submittedName>
</protein>
<reference evidence="7" key="1">
    <citation type="submission" date="2020-10" db="EMBL/GenBank/DDBJ databases">
        <authorList>
            <person name="Gilroy R."/>
        </authorList>
    </citation>
    <scope>NUCLEOTIDE SEQUENCE</scope>
    <source>
        <strain evidence="7">ChiHecec3B27-6122</strain>
    </source>
</reference>
<dbReference type="FunFam" id="3.40.50.300:FF:000006">
    <property type="entry name" value="DNA-binding transcriptional regulator NtrC"/>
    <property type="match status" value="1"/>
</dbReference>
<dbReference type="Gene3D" id="1.10.8.60">
    <property type="match status" value="1"/>
</dbReference>
<dbReference type="InterPro" id="IPR058031">
    <property type="entry name" value="AAA_lid_NorR"/>
</dbReference>
<dbReference type="PROSITE" id="PS00676">
    <property type="entry name" value="SIGMA54_INTERACT_2"/>
    <property type="match status" value="1"/>
</dbReference>
<dbReference type="Pfam" id="PF02954">
    <property type="entry name" value="HTH_8"/>
    <property type="match status" value="1"/>
</dbReference>
<evidence type="ECO:0000313" key="8">
    <source>
        <dbReference type="Proteomes" id="UP000886876"/>
    </source>
</evidence>
<evidence type="ECO:0000259" key="6">
    <source>
        <dbReference type="PROSITE" id="PS50045"/>
    </source>
</evidence>
<keyword evidence="1" id="KW-0547">Nucleotide-binding</keyword>
<dbReference type="PANTHER" id="PTHR32071">
    <property type="entry name" value="TRANSCRIPTIONAL REGULATORY PROTEIN"/>
    <property type="match status" value="1"/>
</dbReference>
<dbReference type="InterPro" id="IPR009057">
    <property type="entry name" value="Homeodomain-like_sf"/>
</dbReference>
<keyword evidence="3" id="KW-0805">Transcription regulation</keyword>
<dbReference type="InterPro" id="IPR025662">
    <property type="entry name" value="Sigma_54_int_dom_ATP-bd_1"/>
</dbReference>
<dbReference type="PROSITE" id="PS00688">
    <property type="entry name" value="SIGMA54_INTERACT_3"/>
    <property type="match status" value="1"/>
</dbReference>